<dbReference type="AlphaFoldDB" id="A0A4U7AZY9"/>
<protein>
    <submittedName>
        <fullName evidence="1">Uncharacterized protein</fullName>
    </submittedName>
</protein>
<comment type="caution">
    <text evidence="1">The sequence shown here is derived from an EMBL/GenBank/DDBJ whole genome shotgun (WGS) entry which is preliminary data.</text>
</comment>
<organism evidence="1 2">
    <name type="scientific">Elsinoe australis</name>
    <dbReference type="NCBI Taxonomy" id="40998"/>
    <lineage>
        <taxon>Eukaryota</taxon>
        <taxon>Fungi</taxon>
        <taxon>Dikarya</taxon>
        <taxon>Ascomycota</taxon>
        <taxon>Pezizomycotina</taxon>
        <taxon>Dothideomycetes</taxon>
        <taxon>Dothideomycetidae</taxon>
        <taxon>Myriangiales</taxon>
        <taxon>Elsinoaceae</taxon>
        <taxon>Elsinoe</taxon>
    </lineage>
</organism>
<gene>
    <name evidence="1" type="ORF">C1H76_5550</name>
</gene>
<dbReference type="Proteomes" id="UP000308133">
    <property type="component" value="Unassembled WGS sequence"/>
</dbReference>
<proteinExistence type="predicted"/>
<sequence length="269" mass="30514">MTKRAKSSSQLGNDQTIHKASCETQVGVTSVQQQHNDSAFLVLSNHASVVSSIASTPPPTLLTLPGEIHDSIWKHVYEDQVYVIVICRQRAKLVRCADRTHPLGPALAFTSIAGIVLSALYKHANFEFATGEAFLAFHEEMAKHTTAIASITQLSIVEPDVYVPFQKATKWDRIGETLACFPNLTYFVLKTLNLWLRHKTFLDTVKVLDQLHEMFQKTRNANKNNPACSMKVIVPYREVVRCHLNKLAWETNYLPSRQYQISFKSWWDV</sequence>
<reference evidence="1 2" key="1">
    <citation type="submission" date="2018-02" db="EMBL/GenBank/DDBJ databases">
        <title>Draft genome sequences of Elsinoe sp., causing black scab on jojoba.</title>
        <authorList>
            <person name="Stodart B."/>
            <person name="Jeffress S."/>
            <person name="Ash G."/>
            <person name="Arun Chinnappa K."/>
        </authorList>
    </citation>
    <scope>NUCLEOTIDE SEQUENCE [LARGE SCALE GENOMIC DNA]</scope>
    <source>
        <strain evidence="1 2">Hillstone_2</strain>
    </source>
</reference>
<name>A0A4U7AZY9_9PEZI</name>
<evidence type="ECO:0000313" key="1">
    <source>
        <dbReference type="EMBL" id="TKX22260.1"/>
    </source>
</evidence>
<dbReference type="EMBL" id="PTQR01000068">
    <property type="protein sequence ID" value="TKX22260.1"/>
    <property type="molecule type" value="Genomic_DNA"/>
</dbReference>
<evidence type="ECO:0000313" key="2">
    <source>
        <dbReference type="Proteomes" id="UP000308133"/>
    </source>
</evidence>
<accession>A0A4U7AZY9</accession>